<reference evidence="3" key="1">
    <citation type="submission" date="2021-11" db="EMBL/GenBank/DDBJ databases">
        <authorList>
            <person name="Herlambang A."/>
            <person name="Guo Y."/>
            <person name="Takashima Y."/>
            <person name="Nishizawa T."/>
        </authorList>
    </citation>
    <scope>NUCLEOTIDE SEQUENCE</scope>
    <source>
        <strain evidence="3">E1425</strain>
    </source>
</reference>
<feature type="region of interest" description="Disordered" evidence="1">
    <location>
        <begin position="583"/>
        <end position="623"/>
    </location>
</feature>
<keyword evidence="2" id="KW-0812">Transmembrane</keyword>
<feature type="compositionally biased region" description="Low complexity" evidence="1">
    <location>
        <begin position="34"/>
        <end position="44"/>
    </location>
</feature>
<feature type="region of interest" description="Disordered" evidence="1">
    <location>
        <begin position="152"/>
        <end position="222"/>
    </location>
</feature>
<feature type="region of interest" description="Disordered" evidence="1">
    <location>
        <begin position="641"/>
        <end position="791"/>
    </location>
</feature>
<feature type="compositionally biased region" description="Polar residues" evidence="1">
    <location>
        <begin position="665"/>
        <end position="674"/>
    </location>
</feature>
<feature type="transmembrane region" description="Helical" evidence="2">
    <location>
        <begin position="127"/>
        <end position="149"/>
    </location>
</feature>
<gene>
    <name evidence="3" type="ORF">EMPS_07124</name>
</gene>
<keyword evidence="2" id="KW-1133">Transmembrane helix</keyword>
<proteinExistence type="predicted"/>
<reference evidence="3" key="2">
    <citation type="journal article" date="2022" name="Microbiol. Resour. Announc.">
        <title>Whole-Genome Sequence of Entomortierella parvispora E1425, a Mucoromycotan Fungus Associated with Burkholderiaceae-Related Endosymbiotic Bacteria.</title>
        <authorList>
            <person name="Herlambang A."/>
            <person name="Guo Y."/>
            <person name="Takashima Y."/>
            <person name="Narisawa K."/>
            <person name="Ohta H."/>
            <person name="Nishizawa T."/>
        </authorList>
    </citation>
    <scope>NUCLEOTIDE SEQUENCE</scope>
    <source>
        <strain evidence="3">E1425</strain>
    </source>
</reference>
<evidence type="ECO:0000256" key="2">
    <source>
        <dbReference type="SAM" id="Phobius"/>
    </source>
</evidence>
<organism evidence="3 4">
    <name type="scientific">Entomortierella parvispora</name>
    <dbReference type="NCBI Taxonomy" id="205924"/>
    <lineage>
        <taxon>Eukaryota</taxon>
        <taxon>Fungi</taxon>
        <taxon>Fungi incertae sedis</taxon>
        <taxon>Mucoromycota</taxon>
        <taxon>Mortierellomycotina</taxon>
        <taxon>Mortierellomycetes</taxon>
        <taxon>Mortierellales</taxon>
        <taxon>Mortierellaceae</taxon>
        <taxon>Entomortierella</taxon>
    </lineage>
</organism>
<evidence type="ECO:0000313" key="3">
    <source>
        <dbReference type="EMBL" id="GJJ74766.1"/>
    </source>
</evidence>
<dbReference type="Proteomes" id="UP000827284">
    <property type="component" value="Unassembled WGS sequence"/>
</dbReference>
<feature type="compositionally biased region" description="Basic and acidic residues" evidence="1">
    <location>
        <begin position="738"/>
        <end position="754"/>
    </location>
</feature>
<dbReference type="OrthoDB" id="2350893at2759"/>
<dbReference type="EMBL" id="BQFW01000009">
    <property type="protein sequence ID" value="GJJ74766.1"/>
    <property type="molecule type" value="Genomic_DNA"/>
</dbReference>
<name>A0A9P3HDJ1_9FUNG</name>
<keyword evidence="4" id="KW-1185">Reference proteome</keyword>
<dbReference type="AlphaFoldDB" id="A0A9P3HDJ1"/>
<feature type="compositionally biased region" description="Basic residues" evidence="1">
    <location>
        <begin position="725"/>
        <end position="737"/>
    </location>
</feature>
<evidence type="ECO:0000256" key="1">
    <source>
        <dbReference type="SAM" id="MobiDB-lite"/>
    </source>
</evidence>
<feature type="compositionally biased region" description="Basic residues" evidence="1">
    <location>
        <begin position="755"/>
        <end position="769"/>
    </location>
</feature>
<feature type="compositionally biased region" description="Basic and acidic residues" evidence="1">
    <location>
        <begin position="642"/>
        <end position="664"/>
    </location>
</feature>
<accession>A0A9P3HDJ1</accession>
<feature type="compositionally biased region" description="Low complexity" evidence="1">
    <location>
        <begin position="189"/>
        <end position="198"/>
    </location>
</feature>
<sequence>MASQAASFASSCVNSYLHGSSSGQKAGDAHHSASHSSSSMHHGSTINYCEDKSTHGGDLHGASHNILSSAFHALGGGGGPSIISSWRYWDPSTTFDNLLWNYTPDLQEWMTRSGLTSFAEKYEIEPLVILFALVLPLIMVSLITCVALSPASKDRPPTVPGRKADPALVSGKQGSSHKAGKSKQGGKGSSSSSSPSVSKKGKGSSGAQDAADTSSSSLESGSQLGNGLGLGTWGSMLLGSAGFLGAEGLNLAPYAGLAGKNLGDLIDGAVETITNKTEAPSNTSNLEHGQIIASESKTAHIDNHKSQKLNKGAGKKAEAQTHFSVGSLADIEAHSAKAQAEKEAHKAADKEAHRAADIAAHSAKKDHVKAAHQAASHVDQNAGHKKAQSKTPLDVLDFNSGQKNAKATKAAVSTGAANAATADARHSGVSAPLRTRMANRAGSGDTKDQNSSGRKIEEASTSHARATAAAAKAAHPHNHAAVGRDLGSKILGFAQGSQLLKNMDTFSGGILGSAVATVAALANTAESTAALLKENLPDSVTDFTDELQDAFDHAMDTDSLDARQDEEGKSWGIRQAVSQIMDDDDKVAQKEQRHSTLSSTYSEKAATRSKVQSQQGSAGAATRKFSVEDISLAPIIPGAYTKTRERVKETSDETSKTEGEDESAHSSAPSAKTESSAKIDKGLSKSTRTGAKDDDEENISGGSNSGDSDDLEDDENADDGSSPTHHYHHHYHRTTKIHPHDASHDQLAKDDNKKQTKAQSKKKNKKKQKKELGLDAHGNKVQQATTEESRRDSGFDLLSEFHQINSVPKVTYAESVIEGETIKLPYKEQAVVMHEFTWSGLGNRFMDLLFSLQYAHDNKLTYSFNRNGFIANPRDADHTWLADLLSGRYPDTRLITHQLYHISDYTKKPPALTPAERVLNDGYFMDGATACAGWDCFLLGASKFSAGLLNRNNELQDLLGMTAKNRERRVAIHIRLGDETHLLQADQYLKIVEGLQKKYLERRDGSLMNRVHFVYHIPTEENRYEYNPAGVASTQETLDRLKLSFPEAEFHDFHTLEKTVRFMAQSEFLITSGSSLSYMAAYFCNKCHVVFTTPKEWVRSKINMTEENYKQSLYYMKGWDPEIEFY</sequence>
<protein>
    <submittedName>
        <fullName evidence="3">Uncharacterized protein</fullName>
    </submittedName>
</protein>
<feature type="compositionally biased region" description="Acidic residues" evidence="1">
    <location>
        <begin position="707"/>
        <end position="718"/>
    </location>
</feature>
<feature type="region of interest" description="Disordered" evidence="1">
    <location>
        <begin position="23"/>
        <end position="44"/>
    </location>
</feature>
<evidence type="ECO:0000313" key="4">
    <source>
        <dbReference type="Proteomes" id="UP000827284"/>
    </source>
</evidence>
<feature type="compositionally biased region" description="Low complexity" evidence="1">
    <location>
        <begin position="461"/>
        <end position="473"/>
    </location>
</feature>
<comment type="caution">
    <text evidence="3">The sequence shown here is derived from an EMBL/GenBank/DDBJ whole genome shotgun (WGS) entry which is preliminary data.</text>
</comment>
<feature type="region of interest" description="Disordered" evidence="1">
    <location>
        <begin position="416"/>
        <end position="479"/>
    </location>
</feature>
<keyword evidence="2" id="KW-0472">Membrane</keyword>